<reference evidence="1" key="1">
    <citation type="submission" date="2021-02" db="EMBL/GenBank/DDBJ databases">
        <title>Natronoglycomyces albus gen. nov., sp. nov, a haloalkaliphilic actinobacterium from a soda solonchak soil.</title>
        <authorList>
            <person name="Sorokin D.Y."/>
            <person name="Khijniak T.V."/>
            <person name="Zakharycheva A.P."/>
            <person name="Boueva O.V."/>
            <person name="Ariskina E.V."/>
            <person name="Hahnke R.L."/>
            <person name="Bunk B."/>
            <person name="Sproer C."/>
            <person name="Schumann P."/>
            <person name="Evtushenko L.I."/>
            <person name="Kublanov I.V."/>
        </authorList>
    </citation>
    <scope>NUCLEOTIDE SEQUENCE</scope>
    <source>
        <strain evidence="1">DSM 106290</strain>
    </source>
</reference>
<sequence>MTTSTSGATVSMRHFATLRPPHPTDVLISADVGPGGEALAIWASTDDAPQLGWLNRHHGTSPQVPMLDEPVLVRLTRHQPNGNVRSLGPMRINVRNPHVQPLPGDRYLVVGARCRYNKGNPDRNATVFSAQGRPLLTATVGDGVQDVQATSSGRLYVSYFDEGVYGSHGWGWPDPPIGSSGLVQFDDQLRPKWQFRSANDAIRIDDCYALNVSGTEVWVYPYDQFPILRLRFGSMSVWTNEVTGAHALITDGTRCALVGGYSLPDRISIGRFRAGRFTLSRTSSITLGERPIPASVLRQAGRGGTLHLITTEGEWWQLRLSDLSE</sequence>
<evidence type="ECO:0000313" key="1">
    <source>
        <dbReference type="EMBL" id="QSB06026.1"/>
    </source>
</evidence>
<dbReference type="RefSeq" id="WP_213172037.1">
    <property type="nucleotide sequence ID" value="NZ_CP070496.1"/>
</dbReference>
<proteinExistence type="predicted"/>
<dbReference type="AlphaFoldDB" id="A0A895XU27"/>
<name>A0A895XU27_9ACTN</name>
<keyword evidence="2" id="KW-1185">Reference proteome</keyword>
<organism evidence="1 2">
    <name type="scientific">Natronoglycomyces albus</name>
    <dbReference type="NCBI Taxonomy" id="2811108"/>
    <lineage>
        <taxon>Bacteria</taxon>
        <taxon>Bacillati</taxon>
        <taxon>Actinomycetota</taxon>
        <taxon>Actinomycetes</taxon>
        <taxon>Glycomycetales</taxon>
        <taxon>Glycomycetaceae</taxon>
        <taxon>Natronoglycomyces</taxon>
    </lineage>
</organism>
<dbReference type="Proteomes" id="UP000662939">
    <property type="component" value="Chromosome"/>
</dbReference>
<accession>A0A895XU27</accession>
<dbReference type="KEGG" id="nav:JQS30_03630"/>
<evidence type="ECO:0000313" key="2">
    <source>
        <dbReference type="Proteomes" id="UP000662939"/>
    </source>
</evidence>
<protein>
    <submittedName>
        <fullName evidence="1">Uncharacterized protein</fullName>
    </submittedName>
</protein>
<dbReference type="EMBL" id="CP070496">
    <property type="protein sequence ID" value="QSB06026.1"/>
    <property type="molecule type" value="Genomic_DNA"/>
</dbReference>
<gene>
    <name evidence="1" type="ORF">JQS30_03630</name>
</gene>